<organism evidence="2 3">
    <name type="scientific">Stutzerimonas stutzeri</name>
    <name type="common">Pseudomonas stutzeri</name>
    <dbReference type="NCBI Taxonomy" id="316"/>
    <lineage>
        <taxon>Bacteria</taxon>
        <taxon>Pseudomonadati</taxon>
        <taxon>Pseudomonadota</taxon>
        <taxon>Gammaproteobacteria</taxon>
        <taxon>Pseudomonadales</taxon>
        <taxon>Pseudomonadaceae</taxon>
        <taxon>Stutzerimonas</taxon>
    </lineage>
</organism>
<dbReference type="SUPFAM" id="SSF52091">
    <property type="entry name" value="SpoIIaa-like"/>
    <property type="match status" value="1"/>
</dbReference>
<feature type="domain" description="STAS" evidence="1">
    <location>
        <begin position="14"/>
        <end position="108"/>
    </location>
</feature>
<dbReference type="Proteomes" id="UP000019522">
    <property type="component" value="Chromosome"/>
</dbReference>
<dbReference type="RefSeq" id="WP_025242914.1">
    <property type="nucleotide sequence ID" value="NZ_CP007441.1"/>
</dbReference>
<reference evidence="2 3" key="2">
    <citation type="submission" date="2014-03" db="EMBL/GenBank/DDBJ databases">
        <authorList>
            <person name="Baltrus D."/>
            <person name="Dougherty K."/>
        </authorList>
    </citation>
    <scope>NUCLEOTIDE SEQUENCE</scope>
    <source>
        <strain evidence="2 3">28a24</strain>
    </source>
</reference>
<proteinExistence type="predicted"/>
<dbReference type="InterPro" id="IPR058548">
    <property type="entry name" value="MlaB-like_STAS"/>
</dbReference>
<accession>W8R1E0</accession>
<dbReference type="EMBL" id="CP007441">
    <property type="protein sequence ID" value="AHL76715.1"/>
    <property type="molecule type" value="Genomic_DNA"/>
</dbReference>
<dbReference type="InterPro" id="IPR036513">
    <property type="entry name" value="STAS_dom_sf"/>
</dbReference>
<dbReference type="OrthoDB" id="7010146at2"/>
<evidence type="ECO:0000313" key="2">
    <source>
        <dbReference type="EMBL" id="AHL76715.1"/>
    </source>
</evidence>
<evidence type="ECO:0000259" key="1">
    <source>
        <dbReference type="PROSITE" id="PS50801"/>
    </source>
</evidence>
<evidence type="ECO:0000313" key="3">
    <source>
        <dbReference type="Proteomes" id="UP000019522"/>
    </source>
</evidence>
<sequence>MSETRVEGGASGELRLFGVLDYQSGPALRRAGQDLIREGKGQRLLIDCSSVEKSSSVGLSLLLAFTRDAIGAGREVAIVGMPGDMREIARVSGLLDVLSLADETEGVA</sequence>
<protein>
    <submittedName>
        <fullName evidence="2">Anti-sigma factor antagonist</fullName>
    </submittedName>
</protein>
<dbReference type="PATRIC" id="fig|316.77.peg.3420"/>
<dbReference type="PROSITE" id="PS50801">
    <property type="entry name" value="STAS"/>
    <property type="match status" value="1"/>
</dbReference>
<dbReference type="AlphaFoldDB" id="W8R1E0"/>
<reference evidence="3" key="1">
    <citation type="journal article" date="2014" name="Genome Announc.">
        <title>Complete Genome Sequence of the Highly Transformable Pseudomonas stutzeri Strain 28a24.</title>
        <authorList>
            <person name="Smith B.A."/>
            <person name="Dougherty K.M."/>
            <person name="Baltrus D.A."/>
        </authorList>
    </citation>
    <scope>NUCLEOTIDE SEQUENCE [LARGE SCALE GENOMIC DNA]</scope>
    <source>
        <strain evidence="3">28a24</strain>
    </source>
</reference>
<name>W8R1E0_STUST</name>
<dbReference type="Pfam" id="PF13466">
    <property type="entry name" value="STAS_2"/>
    <property type="match status" value="1"/>
</dbReference>
<dbReference type="InterPro" id="IPR002645">
    <property type="entry name" value="STAS_dom"/>
</dbReference>
<gene>
    <name evidence="2" type="ORF">CH92_17095</name>
</gene>
<dbReference type="KEGG" id="pstt:CH92_17095"/>
<dbReference type="Gene3D" id="3.30.750.24">
    <property type="entry name" value="STAS domain"/>
    <property type="match status" value="1"/>
</dbReference>